<evidence type="ECO:0008006" key="4">
    <source>
        <dbReference type="Google" id="ProtNLM"/>
    </source>
</evidence>
<keyword evidence="3" id="KW-1185">Reference proteome</keyword>
<dbReference type="OrthoDB" id="2156052at2759"/>
<dbReference type="Proteomes" id="UP000053029">
    <property type="component" value="Unassembled WGS sequence"/>
</dbReference>
<protein>
    <recommendedName>
        <fullName evidence="4">Protein kinase domain-containing protein</fullName>
    </recommendedName>
</protein>
<name>A0A0D2FFN3_9EURO</name>
<reference evidence="2 3" key="1">
    <citation type="submission" date="2015-01" db="EMBL/GenBank/DDBJ databases">
        <title>The Genome Sequence of Fonsecaea pedrosoi CBS 271.37.</title>
        <authorList>
            <consortium name="The Broad Institute Genomics Platform"/>
            <person name="Cuomo C."/>
            <person name="de Hoog S."/>
            <person name="Gorbushina A."/>
            <person name="Stielow B."/>
            <person name="Teixiera M."/>
            <person name="Abouelleil A."/>
            <person name="Chapman S.B."/>
            <person name="Priest M."/>
            <person name="Young S.K."/>
            <person name="Wortman J."/>
            <person name="Nusbaum C."/>
            <person name="Birren B."/>
        </authorList>
    </citation>
    <scope>NUCLEOTIDE SEQUENCE [LARGE SCALE GENOMIC DNA]</scope>
    <source>
        <strain evidence="2 3">CBS 271.37</strain>
    </source>
</reference>
<dbReference type="AlphaFoldDB" id="A0A0D2FFN3"/>
<evidence type="ECO:0000313" key="2">
    <source>
        <dbReference type="EMBL" id="KIW85482.1"/>
    </source>
</evidence>
<dbReference type="InterPro" id="IPR052396">
    <property type="entry name" value="Meiotic_Drive_Suppr_Kinase"/>
</dbReference>
<feature type="region of interest" description="Disordered" evidence="1">
    <location>
        <begin position="151"/>
        <end position="253"/>
    </location>
</feature>
<dbReference type="PANTHER" id="PTHR37171">
    <property type="entry name" value="SERINE/THREONINE-PROTEIN KINASE YRZF-RELATED"/>
    <property type="match status" value="1"/>
</dbReference>
<dbReference type="SUPFAM" id="SSF56112">
    <property type="entry name" value="Protein kinase-like (PK-like)"/>
    <property type="match status" value="1"/>
</dbReference>
<dbReference type="InterPro" id="IPR011009">
    <property type="entry name" value="Kinase-like_dom_sf"/>
</dbReference>
<organism evidence="2 3">
    <name type="scientific">Fonsecaea pedrosoi CBS 271.37</name>
    <dbReference type="NCBI Taxonomy" id="1442368"/>
    <lineage>
        <taxon>Eukaryota</taxon>
        <taxon>Fungi</taxon>
        <taxon>Dikarya</taxon>
        <taxon>Ascomycota</taxon>
        <taxon>Pezizomycotina</taxon>
        <taxon>Eurotiomycetes</taxon>
        <taxon>Chaetothyriomycetidae</taxon>
        <taxon>Chaetothyriales</taxon>
        <taxon>Herpotrichiellaceae</taxon>
        <taxon>Fonsecaea</taxon>
    </lineage>
</organism>
<dbReference type="Gene3D" id="1.10.510.10">
    <property type="entry name" value="Transferase(Phosphotransferase) domain 1"/>
    <property type="match status" value="1"/>
</dbReference>
<dbReference type="HOGENOM" id="CLU_010672_3_0_1"/>
<accession>A0A0D2FFN3</accession>
<evidence type="ECO:0000313" key="3">
    <source>
        <dbReference type="Proteomes" id="UP000053029"/>
    </source>
</evidence>
<dbReference type="PANTHER" id="PTHR37171:SF1">
    <property type="entry name" value="SERINE_THREONINE-PROTEIN KINASE YRZF-RELATED"/>
    <property type="match status" value="1"/>
</dbReference>
<dbReference type="GeneID" id="25300363"/>
<sequence length="477" mass="54235">MEYKAAHKLTLGHTYTGLNEIDLDDIVQENLDEDIPRRCQRLVAAVLTQAFTCMIAARLEFGCVFTGEALTFLRVPEDDYSCLQYALAVPQGDGFEHDNRLHLTAIGQLLAFTLRAIQSPRRDLHWQRVAEARLETWQVCLRKLQEDIPDEKVPGSEYRPPQGESAQYLRDSPIRRRLHPREPVMINDEEHIARRGAISEDDSSDNGGRGHGQTPSRPPTDLQRVRAQGGLRRGRATADDEPSPSTHRSHRQRELGPYCSALCLKGLVENGDLDLSCPNAHLHSCSPKHQLRIQGFRRLVRQILRKDLEYCEELYLWGARGVLYRLRLPHWGYTVVAKGTRPEFVMDLQHEAKIYSKLRSIQGIHVPVYLGSYTLDRPLQYAGSVSIVHLMVLSFGGYSLNHLRKTPATTDTAIDGLRAIHKLGILHHDVARRNMLWDPMTGRIIWHDFGQARVYRPPLTTPAARSVDRRGVPDFGQ</sequence>
<dbReference type="RefSeq" id="XP_013289290.1">
    <property type="nucleotide sequence ID" value="XM_013433836.1"/>
</dbReference>
<evidence type="ECO:0000256" key="1">
    <source>
        <dbReference type="SAM" id="MobiDB-lite"/>
    </source>
</evidence>
<dbReference type="EMBL" id="KN846969">
    <property type="protein sequence ID" value="KIW85482.1"/>
    <property type="molecule type" value="Genomic_DNA"/>
</dbReference>
<gene>
    <name evidence="2" type="ORF">Z517_00873</name>
</gene>
<proteinExistence type="predicted"/>
<dbReference type="VEuPathDB" id="FungiDB:Z517_00873"/>